<dbReference type="Proteomes" id="UP001634394">
    <property type="component" value="Unassembled WGS sequence"/>
</dbReference>
<keyword evidence="2" id="KW-1185">Reference proteome</keyword>
<name>A0ABD3T337_SINWO</name>
<dbReference type="EMBL" id="JBJQND010000019">
    <property type="protein sequence ID" value="KAL3831329.1"/>
    <property type="molecule type" value="Genomic_DNA"/>
</dbReference>
<sequence length="506" mass="57517">METNVNSQRDIELLIARRIQANFQVDSGGVLLVLRSTNPANPIHNIRVIMPGFEHRYEQFPFNPSFTENLKRYSELRFMDFISTNGHTPEPTIWDSRKKTDFHTQSGTDGGAMEHMIQLANLLGANPWFNMPHAADDNYVRQFASLVKNTLRPDLKVYVEYSNEAWNGIFRQTAYCKEQGMKLHLDIHDWKAGMIYYGRRGAEIADIWNGVFGANKDRVIPVFAWQTGYRDYYRQAVEALGQNLHKFKAFGITGYIECQSIAGKHKAQMVQMSMAEIQKFCMDDIPNYQADFEYYMDLALSHGVKLLMYEGGPGIVESGAIEHGVSNNDVTAKAIAFNHDPLMEPVVHDVLVLWDRIVSRNVSNGFPGGLFNYFSYTGKPSKYGSWGMLEHTGQDPETVPKFRGTQRYITETFGQNPLGPKCTFVKDGSRSYGCFATSSSGQFKCGTTIDGTQWTYFPSLNQSQGDYLVLDGYDKVKVMLYIRVTDHYGANTYHTIDAKQHAHWDT</sequence>
<dbReference type="AlphaFoldDB" id="A0ABD3T337"/>
<comment type="caution">
    <text evidence="1">The sequence shown here is derived from an EMBL/GenBank/DDBJ whole genome shotgun (WGS) entry which is preliminary data.</text>
</comment>
<accession>A0ABD3T337</accession>
<proteinExistence type="predicted"/>
<reference evidence="1 2" key="1">
    <citation type="submission" date="2024-11" db="EMBL/GenBank/DDBJ databases">
        <title>Chromosome-level genome assembly of the freshwater bivalve Anodonta woodiana.</title>
        <authorList>
            <person name="Chen X."/>
        </authorList>
    </citation>
    <scope>NUCLEOTIDE SEQUENCE [LARGE SCALE GENOMIC DNA]</scope>
    <source>
        <strain evidence="1">MN2024</strain>
        <tissue evidence="1">Gills</tissue>
    </source>
</reference>
<evidence type="ECO:0000313" key="2">
    <source>
        <dbReference type="Proteomes" id="UP001634394"/>
    </source>
</evidence>
<gene>
    <name evidence="1" type="ORF">ACJMK2_023094</name>
</gene>
<evidence type="ECO:0000313" key="1">
    <source>
        <dbReference type="EMBL" id="KAL3831329.1"/>
    </source>
</evidence>
<protein>
    <submittedName>
        <fullName evidence="1">Uncharacterized protein</fullName>
    </submittedName>
</protein>
<organism evidence="1 2">
    <name type="scientific">Sinanodonta woodiana</name>
    <name type="common">Chinese pond mussel</name>
    <name type="synonym">Anodonta woodiana</name>
    <dbReference type="NCBI Taxonomy" id="1069815"/>
    <lineage>
        <taxon>Eukaryota</taxon>
        <taxon>Metazoa</taxon>
        <taxon>Spiralia</taxon>
        <taxon>Lophotrochozoa</taxon>
        <taxon>Mollusca</taxon>
        <taxon>Bivalvia</taxon>
        <taxon>Autobranchia</taxon>
        <taxon>Heteroconchia</taxon>
        <taxon>Palaeoheterodonta</taxon>
        <taxon>Unionida</taxon>
        <taxon>Unionoidea</taxon>
        <taxon>Unionidae</taxon>
        <taxon>Unioninae</taxon>
        <taxon>Sinanodonta</taxon>
    </lineage>
</organism>